<feature type="compositionally biased region" description="Pro residues" evidence="8">
    <location>
        <begin position="130"/>
        <end position="144"/>
    </location>
</feature>
<proteinExistence type="inferred from homology"/>
<evidence type="ECO:0000256" key="8">
    <source>
        <dbReference type="SAM" id="MobiDB-lite"/>
    </source>
</evidence>
<name>A0A5P2DCR8_STRVZ</name>
<keyword evidence="5 7" id="KW-0456">Lyase</keyword>
<gene>
    <name evidence="7 9" type="primary">mltG</name>
    <name evidence="9" type="ORF">DEJ50_27675</name>
</gene>
<dbReference type="EC" id="4.2.2.29" evidence="7"/>
<evidence type="ECO:0000256" key="4">
    <source>
        <dbReference type="ARBA" id="ARBA00023136"/>
    </source>
</evidence>
<protein>
    <recommendedName>
        <fullName evidence="7">Endolytic murein transglycosylase</fullName>
        <ecNumber evidence="7">4.2.2.29</ecNumber>
    </recommendedName>
    <alternativeName>
        <fullName evidence="7">Peptidoglycan lytic transglycosylase</fullName>
    </alternativeName>
    <alternativeName>
        <fullName evidence="7">Peptidoglycan polymerization terminase</fullName>
    </alternativeName>
</protein>
<evidence type="ECO:0000256" key="7">
    <source>
        <dbReference type="HAMAP-Rule" id="MF_02065"/>
    </source>
</evidence>
<dbReference type="Gene3D" id="3.30.1490.480">
    <property type="entry name" value="Endolytic murein transglycosylase"/>
    <property type="match status" value="1"/>
</dbReference>
<dbReference type="Proteomes" id="UP000325211">
    <property type="component" value="Chromosome"/>
</dbReference>
<dbReference type="PANTHER" id="PTHR30518:SF2">
    <property type="entry name" value="ENDOLYTIC MUREIN TRANSGLYCOSYLASE"/>
    <property type="match status" value="1"/>
</dbReference>
<reference evidence="9 10" key="1">
    <citation type="submission" date="2018-05" db="EMBL/GenBank/DDBJ databases">
        <title>Streptomyces venezuelae.</title>
        <authorList>
            <person name="Kim W."/>
            <person name="Lee N."/>
            <person name="Cho B.-K."/>
        </authorList>
    </citation>
    <scope>NUCLEOTIDE SEQUENCE [LARGE SCALE GENOMIC DNA]</scope>
    <source>
        <strain evidence="9 10">ATCC 21782</strain>
    </source>
</reference>
<keyword evidence="4 7" id="KW-0472">Membrane</keyword>
<accession>A0A5P2DCR8</accession>
<keyword evidence="2 7" id="KW-0812">Transmembrane</keyword>
<sequence>MTEYGRGQAPEPWHPNDPLYGDQGWTGQHQVPSQYPQEQQPQQYEQYEQYPHQQQYVQQQHPQQQYPQGQQYQQHPQDQQYYGGQQAYDTQAGHVHAADPYGGGVDPYAAQQPVGYPGGAPDLYSTADAYPPPQPPGRRTPIPDPATEWQQDDQDGPDAADAEDEGRTAEDGGGGAEDDGRDGPHDGGRRSGRGKAGKGKKPKKRRNGVACLFVALVLVGGVGGVGYYGYSFLQDKFGEPADFTGEGTDPVDVEIKAGSSLGAMGRALKEAGVVASVDAFTEAAGAHPKGTAIQPGVYPLRKGMSAAAAVELMTDPSKLNVVTVTEGMRNAAVYAAVDKKLKLKPGTTLEVSKRELKNLGLPAWANNNPKIMDPLEGFLYPARYDLTKDMKPEALLKEMVARAKQKYEELGIEGKAKDLGLESPLQVVTVASMVNAEGMNHDDFRKMAEVVYNRLKPDNVVTNHKIEFDSTINYAKGTSNIHVSRKEAKEFNHPYNTYFNDGLTPGPIGNPGDEALNATLDPDEGGWMFFVSVDGKKTSFTKTYDEHLKLVDEFNARQKNGG</sequence>
<comment type="catalytic activity">
    <reaction evidence="7">
        <text>a peptidoglycan chain = a peptidoglycan chain with N-acetyl-1,6-anhydromuramyl-[peptide] at the reducing end + a peptidoglycan chain with N-acetylglucosamine at the non-reducing end.</text>
        <dbReference type="EC" id="4.2.2.29"/>
    </reaction>
</comment>
<evidence type="ECO:0000256" key="3">
    <source>
        <dbReference type="ARBA" id="ARBA00022989"/>
    </source>
</evidence>
<keyword evidence="6 7" id="KW-0961">Cell wall biogenesis/degradation</keyword>
<feature type="compositionally biased region" description="Acidic residues" evidence="8">
    <location>
        <begin position="150"/>
        <end position="164"/>
    </location>
</feature>
<dbReference type="Pfam" id="PF02618">
    <property type="entry name" value="YceG"/>
    <property type="match status" value="1"/>
</dbReference>
<dbReference type="GO" id="GO:0005886">
    <property type="term" value="C:plasma membrane"/>
    <property type="evidence" value="ECO:0007669"/>
    <property type="project" value="UniProtKB-SubCell"/>
</dbReference>
<dbReference type="NCBIfam" id="TIGR00247">
    <property type="entry name" value="endolytic transglycosylase MltG"/>
    <property type="match status" value="1"/>
</dbReference>
<dbReference type="AlphaFoldDB" id="A0A5P2DCR8"/>
<dbReference type="GO" id="GO:0071555">
    <property type="term" value="P:cell wall organization"/>
    <property type="evidence" value="ECO:0007669"/>
    <property type="project" value="UniProtKB-KW"/>
</dbReference>
<keyword evidence="1 7" id="KW-1003">Cell membrane</keyword>
<dbReference type="RefSeq" id="WP_150210800.1">
    <property type="nucleotide sequence ID" value="NZ_CP029190.1"/>
</dbReference>
<comment type="function">
    <text evidence="7">Functions as a peptidoglycan terminase that cleaves nascent peptidoglycan strands endolytically to terminate their elongation.</text>
</comment>
<evidence type="ECO:0000256" key="1">
    <source>
        <dbReference type="ARBA" id="ARBA00022475"/>
    </source>
</evidence>
<keyword evidence="3 7" id="KW-1133">Transmembrane helix</keyword>
<dbReference type="InterPro" id="IPR003770">
    <property type="entry name" value="MLTG-like"/>
</dbReference>
<comment type="subcellular location">
    <subcellularLocation>
        <location evidence="7">Cell membrane</location>
        <topology evidence="7">Single-pass membrane protein</topology>
    </subcellularLocation>
</comment>
<feature type="region of interest" description="Disordered" evidence="8">
    <location>
        <begin position="1"/>
        <end position="203"/>
    </location>
</feature>
<organism evidence="9 10">
    <name type="scientific">Streptomyces venezuelae</name>
    <dbReference type="NCBI Taxonomy" id="54571"/>
    <lineage>
        <taxon>Bacteria</taxon>
        <taxon>Bacillati</taxon>
        <taxon>Actinomycetota</taxon>
        <taxon>Actinomycetes</taxon>
        <taxon>Kitasatosporales</taxon>
        <taxon>Streptomycetaceae</taxon>
        <taxon>Streptomyces</taxon>
    </lineage>
</organism>
<evidence type="ECO:0000313" key="10">
    <source>
        <dbReference type="Proteomes" id="UP000325211"/>
    </source>
</evidence>
<evidence type="ECO:0000313" key="9">
    <source>
        <dbReference type="EMBL" id="QES51051.1"/>
    </source>
</evidence>
<dbReference type="GO" id="GO:0008932">
    <property type="term" value="F:lytic endotransglycosylase activity"/>
    <property type="evidence" value="ECO:0007669"/>
    <property type="project" value="UniProtKB-UniRule"/>
</dbReference>
<comment type="similarity">
    <text evidence="7">Belongs to the transglycosylase MltG family.</text>
</comment>
<feature type="site" description="Important for catalytic activity" evidence="7">
    <location>
        <position position="437"/>
    </location>
</feature>
<feature type="compositionally biased region" description="Low complexity" evidence="8">
    <location>
        <begin position="28"/>
        <end position="86"/>
    </location>
</feature>
<dbReference type="OrthoDB" id="9814591at2"/>
<dbReference type="HAMAP" id="MF_02065">
    <property type="entry name" value="MltG"/>
    <property type="match status" value="1"/>
</dbReference>
<evidence type="ECO:0000256" key="2">
    <source>
        <dbReference type="ARBA" id="ARBA00022692"/>
    </source>
</evidence>
<evidence type="ECO:0000256" key="6">
    <source>
        <dbReference type="ARBA" id="ARBA00023316"/>
    </source>
</evidence>
<dbReference type="EMBL" id="CP029190">
    <property type="protein sequence ID" value="QES51051.1"/>
    <property type="molecule type" value="Genomic_DNA"/>
</dbReference>
<evidence type="ECO:0000256" key="5">
    <source>
        <dbReference type="ARBA" id="ARBA00023239"/>
    </source>
</evidence>
<dbReference type="PANTHER" id="PTHR30518">
    <property type="entry name" value="ENDOLYTIC MUREIN TRANSGLYCOSYLASE"/>
    <property type="match status" value="1"/>
</dbReference>
<dbReference type="GO" id="GO:0009252">
    <property type="term" value="P:peptidoglycan biosynthetic process"/>
    <property type="evidence" value="ECO:0007669"/>
    <property type="project" value="UniProtKB-UniRule"/>
</dbReference>
<feature type="transmembrane region" description="Helical" evidence="7">
    <location>
        <begin position="208"/>
        <end position="230"/>
    </location>
</feature>
<feature type="compositionally biased region" description="Basic residues" evidence="8">
    <location>
        <begin position="190"/>
        <end position="203"/>
    </location>
</feature>